<dbReference type="EMBL" id="WMEY01000005">
    <property type="protein sequence ID" value="MYL64872.1"/>
    <property type="molecule type" value="Genomic_DNA"/>
</dbReference>
<keyword evidence="5 7" id="KW-1133">Transmembrane helix</keyword>
<comment type="caution">
    <text evidence="9">The sequence shown here is derived from an EMBL/GenBank/DDBJ whole genome shotgun (WGS) entry which is preliminary data.</text>
</comment>
<evidence type="ECO:0000256" key="3">
    <source>
        <dbReference type="ARBA" id="ARBA00022475"/>
    </source>
</evidence>
<sequence>MEEKETYEFLADDPNFNVKPVMISLIIGAFFAILNETLLNIALTTLMEKFSVTPATVQWMATGFLLVMGILTPVSALLLQSYTTRQMFLGTMTIFTIGTVICAIAPTFAILLSGRLLQAVGTGLLIPIVFNTFLLIFPPERRGSVMGTIGLVIMFAPAIGPTLSGVIVDNLGWRYLFITVIPFALFSIGFGYKFLRNVGEVTKPKVDILSILFSTLGFGGVVLGFSFAGEGEVGFLAPQVFLPLVIGVVSLIIFVLRQLKLKEPMLDVRVFKYPMFTVAVLLFIIIIMAMFSSEIILPMYMQGPLGLSPQTAGLILLPGALLNGLMSPVMGKLFDKFGPRKLIIPAALVLTGVMFVFSTVKVDTSIVLIVSTYILLMLSISAIMMPAQTNGLNGLPKNLYPHGTAIMNTLQPVSGAIGVSVFISIMTTRQQTYLDNAANPADPTTISQSLVSGVELVYLVAFGFAATGFLISLFIRKAMPEDRAGQTESKAVND</sequence>
<dbReference type="InterPro" id="IPR004638">
    <property type="entry name" value="EmrB-like"/>
</dbReference>
<dbReference type="InterPro" id="IPR020846">
    <property type="entry name" value="MFS_dom"/>
</dbReference>
<feature type="transmembrane region" description="Helical" evidence="7">
    <location>
        <begin position="21"/>
        <end position="47"/>
    </location>
</feature>
<dbReference type="PANTHER" id="PTHR42718:SF43">
    <property type="entry name" value="LINCOMYCIN RESISTANCE PROTEIN LMRB"/>
    <property type="match status" value="1"/>
</dbReference>
<keyword evidence="6 7" id="KW-0472">Membrane</keyword>
<evidence type="ECO:0000256" key="4">
    <source>
        <dbReference type="ARBA" id="ARBA00022692"/>
    </source>
</evidence>
<feature type="transmembrane region" description="Helical" evidence="7">
    <location>
        <begin position="456"/>
        <end position="475"/>
    </location>
</feature>
<feature type="transmembrane region" description="Helical" evidence="7">
    <location>
        <begin position="149"/>
        <end position="168"/>
    </location>
</feature>
<feature type="transmembrane region" description="Helical" evidence="7">
    <location>
        <begin position="88"/>
        <end position="110"/>
    </location>
</feature>
<keyword evidence="2" id="KW-0813">Transport</keyword>
<dbReference type="Gene3D" id="1.20.1250.20">
    <property type="entry name" value="MFS general substrate transporter like domains"/>
    <property type="match status" value="1"/>
</dbReference>
<proteinExistence type="predicted"/>
<dbReference type="Pfam" id="PF07690">
    <property type="entry name" value="MFS_1"/>
    <property type="match status" value="1"/>
</dbReference>
<feature type="transmembrane region" description="Helical" evidence="7">
    <location>
        <begin position="366"/>
        <end position="384"/>
    </location>
</feature>
<evidence type="ECO:0000256" key="1">
    <source>
        <dbReference type="ARBA" id="ARBA00004651"/>
    </source>
</evidence>
<dbReference type="PANTHER" id="PTHR42718">
    <property type="entry name" value="MAJOR FACILITATOR SUPERFAMILY MULTIDRUG TRANSPORTER MFSC"/>
    <property type="match status" value="1"/>
</dbReference>
<feature type="transmembrane region" description="Helical" evidence="7">
    <location>
        <begin position="240"/>
        <end position="259"/>
    </location>
</feature>
<dbReference type="Gene3D" id="1.20.1720.10">
    <property type="entry name" value="Multidrug resistance protein D"/>
    <property type="match status" value="1"/>
</dbReference>
<feature type="domain" description="Major facilitator superfamily (MFS) profile" evidence="8">
    <location>
        <begin position="21"/>
        <end position="480"/>
    </location>
</feature>
<dbReference type="NCBIfam" id="TIGR00711">
    <property type="entry name" value="efflux_EmrB"/>
    <property type="match status" value="1"/>
</dbReference>
<feature type="transmembrane region" description="Helical" evidence="7">
    <location>
        <begin position="405"/>
        <end position="426"/>
    </location>
</feature>
<feature type="transmembrane region" description="Helical" evidence="7">
    <location>
        <begin position="207"/>
        <end position="228"/>
    </location>
</feature>
<evidence type="ECO:0000256" key="2">
    <source>
        <dbReference type="ARBA" id="ARBA00022448"/>
    </source>
</evidence>
<feature type="transmembrane region" description="Helical" evidence="7">
    <location>
        <begin position="116"/>
        <end position="137"/>
    </location>
</feature>
<dbReference type="GO" id="GO:0022857">
    <property type="term" value="F:transmembrane transporter activity"/>
    <property type="evidence" value="ECO:0007669"/>
    <property type="project" value="InterPro"/>
</dbReference>
<gene>
    <name evidence="9" type="ORF">GLW07_16050</name>
</gene>
<dbReference type="Proteomes" id="UP000447833">
    <property type="component" value="Unassembled WGS sequence"/>
</dbReference>
<reference evidence="9 10" key="1">
    <citation type="submission" date="2019-11" db="EMBL/GenBank/DDBJ databases">
        <title>Genome sequences of 17 halophilic strains isolated from different environments.</title>
        <authorList>
            <person name="Furrow R.E."/>
        </authorList>
    </citation>
    <scope>NUCLEOTIDE SEQUENCE [LARGE SCALE GENOMIC DNA]</scope>
    <source>
        <strain evidence="9 10">22506_14_FS</strain>
    </source>
</reference>
<feature type="transmembrane region" description="Helical" evidence="7">
    <location>
        <begin position="59"/>
        <end position="79"/>
    </location>
</feature>
<protein>
    <submittedName>
        <fullName evidence="9">DHA2 family efflux MFS transporter permease subunit</fullName>
    </submittedName>
</protein>
<evidence type="ECO:0000256" key="5">
    <source>
        <dbReference type="ARBA" id="ARBA00022989"/>
    </source>
</evidence>
<evidence type="ECO:0000259" key="8">
    <source>
        <dbReference type="PROSITE" id="PS50850"/>
    </source>
</evidence>
<dbReference type="InterPro" id="IPR011701">
    <property type="entry name" value="MFS"/>
</dbReference>
<dbReference type="AlphaFoldDB" id="A0A845F1J9"/>
<evidence type="ECO:0000256" key="6">
    <source>
        <dbReference type="ARBA" id="ARBA00023136"/>
    </source>
</evidence>
<evidence type="ECO:0000256" key="7">
    <source>
        <dbReference type="SAM" id="Phobius"/>
    </source>
</evidence>
<dbReference type="RefSeq" id="WP_160920277.1">
    <property type="nucleotide sequence ID" value="NZ_WMEY01000005.1"/>
</dbReference>
<feature type="transmembrane region" description="Helical" evidence="7">
    <location>
        <begin position="342"/>
        <end position="360"/>
    </location>
</feature>
<dbReference type="PROSITE" id="PS50850">
    <property type="entry name" value="MFS"/>
    <property type="match status" value="1"/>
</dbReference>
<accession>A0A845F1J9</accession>
<dbReference type="InterPro" id="IPR036259">
    <property type="entry name" value="MFS_trans_sf"/>
</dbReference>
<name>A0A845F1J9_9BACL</name>
<feature type="transmembrane region" description="Helical" evidence="7">
    <location>
        <begin position="174"/>
        <end position="195"/>
    </location>
</feature>
<dbReference type="CDD" id="cd17503">
    <property type="entry name" value="MFS_LmrB_MDR_like"/>
    <property type="match status" value="1"/>
</dbReference>
<evidence type="ECO:0000313" key="10">
    <source>
        <dbReference type="Proteomes" id="UP000447833"/>
    </source>
</evidence>
<keyword evidence="4 7" id="KW-0812">Transmembrane</keyword>
<feature type="transmembrane region" description="Helical" evidence="7">
    <location>
        <begin position="271"/>
        <end position="291"/>
    </location>
</feature>
<comment type="subcellular location">
    <subcellularLocation>
        <location evidence="1">Cell membrane</location>
        <topology evidence="1">Multi-pass membrane protein</topology>
    </subcellularLocation>
</comment>
<dbReference type="PRINTS" id="PR01036">
    <property type="entry name" value="TCRTETB"/>
</dbReference>
<organism evidence="9 10">
    <name type="scientific">Guptibacillus hwajinpoensis</name>
    <dbReference type="NCBI Taxonomy" id="208199"/>
    <lineage>
        <taxon>Bacteria</taxon>
        <taxon>Bacillati</taxon>
        <taxon>Bacillota</taxon>
        <taxon>Bacilli</taxon>
        <taxon>Bacillales</taxon>
        <taxon>Guptibacillaceae</taxon>
        <taxon>Guptibacillus</taxon>
    </lineage>
</organism>
<keyword evidence="3" id="KW-1003">Cell membrane</keyword>
<evidence type="ECO:0000313" key="9">
    <source>
        <dbReference type="EMBL" id="MYL64872.1"/>
    </source>
</evidence>
<dbReference type="SUPFAM" id="SSF103473">
    <property type="entry name" value="MFS general substrate transporter"/>
    <property type="match status" value="1"/>
</dbReference>
<dbReference type="GO" id="GO:0005886">
    <property type="term" value="C:plasma membrane"/>
    <property type="evidence" value="ECO:0007669"/>
    <property type="project" value="UniProtKB-SubCell"/>
</dbReference>